<gene>
    <name evidence="14" type="primary">rnhB</name>
    <name evidence="18" type="ORF">FC32_GL001121</name>
</gene>
<evidence type="ECO:0000256" key="4">
    <source>
        <dbReference type="ARBA" id="ARBA00004496"/>
    </source>
</evidence>
<dbReference type="PATRIC" id="fig|1423724.4.peg.1166"/>
<comment type="caution">
    <text evidence="18">The sequence shown here is derived from an EMBL/GenBank/DDBJ whole genome shotgun (WGS) entry which is preliminary data.</text>
</comment>
<dbReference type="GO" id="GO:0030145">
    <property type="term" value="F:manganese ion binding"/>
    <property type="evidence" value="ECO:0007669"/>
    <property type="project" value="UniProtKB-UniRule"/>
</dbReference>
<evidence type="ECO:0000256" key="2">
    <source>
        <dbReference type="ARBA" id="ARBA00001946"/>
    </source>
</evidence>
<feature type="binding site" evidence="14 15">
    <location>
        <position position="75"/>
    </location>
    <ligand>
        <name>a divalent metal cation</name>
        <dbReference type="ChEBI" id="CHEBI:60240"/>
    </ligand>
</feature>
<dbReference type="PANTHER" id="PTHR10954:SF18">
    <property type="entry name" value="RIBONUCLEASE HII"/>
    <property type="match status" value="1"/>
</dbReference>
<keyword evidence="11 14" id="KW-0255">Endonuclease</keyword>
<dbReference type="CDD" id="cd07182">
    <property type="entry name" value="RNase_HII_bacteria_HII_like"/>
    <property type="match status" value="1"/>
</dbReference>
<keyword evidence="9 14" id="KW-0540">Nuclease</keyword>
<keyword evidence="10 14" id="KW-0479">Metal-binding</keyword>
<dbReference type="PANTHER" id="PTHR10954">
    <property type="entry name" value="RIBONUCLEASE H2 SUBUNIT A"/>
    <property type="match status" value="1"/>
</dbReference>
<dbReference type="HAMAP" id="MF_00052_B">
    <property type="entry name" value="RNase_HII_B"/>
    <property type="match status" value="1"/>
</dbReference>
<keyword evidence="13 14" id="KW-0464">Manganese</keyword>
<dbReference type="PROSITE" id="PS51975">
    <property type="entry name" value="RNASE_H_2"/>
    <property type="match status" value="1"/>
</dbReference>
<dbReference type="eggNOG" id="COG0164">
    <property type="taxonomic scope" value="Bacteria"/>
</dbReference>
<evidence type="ECO:0000256" key="9">
    <source>
        <dbReference type="ARBA" id="ARBA00022722"/>
    </source>
</evidence>
<dbReference type="GO" id="GO:0032299">
    <property type="term" value="C:ribonuclease H2 complex"/>
    <property type="evidence" value="ECO:0007669"/>
    <property type="project" value="TreeGrafter"/>
</dbReference>
<evidence type="ECO:0000259" key="17">
    <source>
        <dbReference type="PROSITE" id="PS51975"/>
    </source>
</evidence>
<dbReference type="InterPro" id="IPR036397">
    <property type="entry name" value="RNaseH_sf"/>
</dbReference>
<keyword evidence="19" id="KW-1185">Reference proteome</keyword>
<evidence type="ECO:0000256" key="1">
    <source>
        <dbReference type="ARBA" id="ARBA00000077"/>
    </source>
</evidence>
<feature type="domain" description="RNase H type-2" evidence="17">
    <location>
        <begin position="69"/>
        <end position="254"/>
    </location>
</feature>
<evidence type="ECO:0000313" key="18">
    <source>
        <dbReference type="EMBL" id="KRL83855.1"/>
    </source>
</evidence>
<dbReference type="GO" id="GO:0003723">
    <property type="term" value="F:RNA binding"/>
    <property type="evidence" value="ECO:0007669"/>
    <property type="project" value="UniProtKB-UniRule"/>
</dbReference>
<dbReference type="GO" id="GO:0004523">
    <property type="term" value="F:RNA-DNA hybrid ribonuclease activity"/>
    <property type="evidence" value="ECO:0007669"/>
    <property type="project" value="UniProtKB-UniRule"/>
</dbReference>
<evidence type="ECO:0000256" key="13">
    <source>
        <dbReference type="ARBA" id="ARBA00023211"/>
    </source>
</evidence>
<reference evidence="18 19" key="1">
    <citation type="journal article" date="2015" name="Genome Announc.">
        <title>Expanding the biotechnology potential of lactobacilli through comparative genomics of 213 strains and associated genera.</title>
        <authorList>
            <person name="Sun Z."/>
            <person name="Harris H.M."/>
            <person name="McCann A."/>
            <person name="Guo C."/>
            <person name="Argimon S."/>
            <person name="Zhang W."/>
            <person name="Yang X."/>
            <person name="Jeffery I.B."/>
            <person name="Cooney J.C."/>
            <person name="Kagawa T.F."/>
            <person name="Liu W."/>
            <person name="Song Y."/>
            <person name="Salvetti E."/>
            <person name="Wrobel A."/>
            <person name="Rasinkangas P."/>
            <person name="Parkhill J."/>
            <person name="Rea M.C."/>
            <person name="O'Sullivan O."/>
            <person name="Ritari J."/>
            <person name="Douillard F.P."/>
            <person name="Paul Ross R."/>
            <person name="Yang R."/>
            <person name="Briner A.E."/>
            <person name="Felis G.E."/>
            <person name="de Vos W.M."/>
            <person name="Barrangou R."/>
            <person name="Klaenhammer T.R."/>
            <person name="Caufield P.W."/>
            <person name="Cui Y."/>
            <person name="Zhang H."/>
            <person name="O'Toole P.W."/>
        </authorList>
    </citation>
    <scope>NUCLEOTIDE SEQUENCE [LARGE SCALE GENOMIC DNA]</scope>
    <source>
        <strain evidence="18 19">DSM 16634</strain>
    </source>
</reference>
<evidence type="ECO:0000256" key="10">
    <source>
        <dbReference type="ARBA" id="ARBA00022723"/>
    </source>
</evidence>
<accession>A0A0R1TR01</accession>
<dbReference type="Pfam" id="PF01351">
    <property type="entry name" value="RNase_HII"/>
    <property type="match status" value="1"/>
</dbReference>
<dbReference type="InterPro" id="IPR022898">
    <property type="entry name" value="RNase_HII"/>
</dbReference>
<dbReference type="EC" id="3.1.26.4" evidence="6 14"/>
<dbReference type="STRING" id="1423724.FC32_GL001121"/>
<dbReference type="GO" id="GO:0043137">
    <property type="term" value="P:DNA replication, removal of RNA primer"/>
    <property type="evidence" value="ECO:0007669"/>
    <property type="project" value="TreeGrafter"/>
</dbReference>
<dbReference type="InterPro" id="IPR001352">
    <property type="entry name" value="RNase_HII/HIII"/>
</dbReference>
<evidence type="ECO:0000256" key="14">
    <source>
        <dbReference type="HAMAP-Rule" id="MF_00052"/>
    </source>
</evidence>
<keyword evidence="12 14" id="KW-0378">Hydrolase</keyword>
<dbReference type="GO" id="GO:0006298">
    <property type="term" value="P:mismatch repair"/>
    <property type="evidence" value="ECO:0007669"/>
    <property type="project" value="TreeGrafter"/>
</dbReference>
<dbReference type="EMBL" id="AZFT01000053">
    <property type="protein sequence ID" value="KRL83855.1"/>
    <property type="molecule type" value="Genomic_DNA"/>
</dbReference>
<evidence type="ECO:0000256" key="12">
    <source>
        <dbReference type="ARBA" id="ARBA00022801"/>
    </source>
</evidence>
<keyword evidence="8 14" id="KW-0963">Cytoplasm</keyword>
<feature type="binding site" evidence="14 15">
    <location>
        <position position="167"/>
    </location>
    <ligand>
        <name>a divalent metal cation</name>
        <dbReference type="ChEBI" id="CHEBI:60240"/>
    </ligand>
</feature>
<sequence>MAQTIAQIKEILKNSPTKEQLATLKSDPRKGVQAALASFYRKQEKLALKKQEFAKRLQLERQLWDDGLEYVAGIDEVGRGPLAGPVVSAAVILPHDFALIDVNDSKQLSEKKREALYGQILEQAVGVAIGVADNNVIDQENIYQATRIAMKEAVEALPYKPQHLLIDAMQIDTSIPQTKLIKGDAKSASISAASIVAKVNRDHLMKFYDKCYPGYDLASNAGYGTKNHLAGLKKLGASPIHRKTFEPVMHYLNK</sequence>
<evidence type="ECO:0000256" key="16">
    <source>
        <dbReference type="RuleBase" id="RU003515"/>
    </source>
</evidence>
<dbReference type="RefSeq" id="WP_025088050.1">
    <property type="nucleotide sequence ID" value="NZ_AZFT01000053.1"/>
</dbReference>
<name>A0A0R1TR01_9LACO</name>
<proteinExistence type="inferred from homology"/>
<evidence type="ECO:0000256" key="7">
    <source>
        <dbReference type="ARBA" id="ARBA00019179"/>
    </source>
</evidence>
<comment type="similarity">
    <text evidence="5 14 16">Belongs to the RNase HII family.</text>
</comment>
<comment type="cofactor">
    <cofactor evidence="14 15">
        <name>Mn(2+)</name>
        <dbReference type="ChEBI" id="CHEBI:29035"/>
    </cofactor>
    <cofactor evidence="14 15">
        <name>Mg(2+)</name>
        <dbReference type="ChEBI" id="CHEBI:18420"/>
    </cofactor>
    <text evidence="14 15">Manganese or magnesium. Binds 1 divalent metal ion per monomer in the absence of substrate. May bind a second metal ion after substrate binding.</text>
</comment>
<dbReference type="GO" id="GO:0005737">
    <property type="term" value="C:cytoplasm"/>
    <property type="evidence" value="ECO:0007669"/>
    <property type="project" value="UniProtKB-SubCell"/>
</dbReference>
<evidence type="ECO:0000256" key="15">
    <source>
        <dbReference type="PROSITE-ProRule" id="PRU01319"/>
    </source>
</evidence>
<comment type="function">
    <text evidence="3 14 16">Endonuclease that specifically degrades the RNA of RNA-DNA hybrids.</text>
</comment>
<organism evidence="18 19">
    <name type="scientific">Ligilactobacillus apodemi DSM 16634 = JCM 16172</name>
    <dbReference type="NCBI Taxonomy" id="1423724"/>
    <lineage>
        <taxon>Bacteria</taxon>
        <taxon>Bacillati</taxon>
        <taxon>Bacillota</taxon>
        <taxon>Bacilli</taxon>
        <taxon>Lactobacillales</taxon>
        <taxon>Lactobacillaceae</taxon>
        <taxon>Ligilactobacillus</taxon>
    </lineage>
</organism>
<dbReference type="NCBIfam" id="NF000594">
    <property type="entry name" value="PRK00015.1-1"/>
    <property type="match status" value="1"/>
</dbReference>
<comment type="subcellular location">
    <subcellularLocation>
        <location evidence="4 14">Cytoplasm</location>
    </subcellularLocation>
</comment>
<comment type="catalytic activity">
    <reaction evidence="1 14 15 16">
        <text>Endonucleolytic cleavage to 5'-phosphomonoester.</text>
        <dbReference type="EC" id="3.1.26.4"/>
    </reaction>
</comment>
<evidence type="ECO:0000313" key="19">
    <source>
        <dbReference type="Proteomes" id="UP000051324"/>
    </source>
</evidence>
<evidence type="ECO:0000256" key="3">
    <source>
        <dbReference type="ARBA" id="ARBA00004065"/>
    </source>
</evidence>
<dbReference type="AlphaFoldDB" id="A0A0R1TR01"/>
<evidence type="ECO:0000256" key="11">
    <source>
        <dbReference type="ARBA" id="ARBA00022759"/>
    </source>
</evidence>
<feature type="binding site" evidence="14 15">
    <location>
        <position position="76"/>
    </location>
    <ligand>
        <name>a divalent metal cation</name>
        <dbReference type="ChEBI" id="CHEBI:60240"/>
    </ligand>
</feature>
<evidence type="ECO:0000256" key="6">
    <source>
        <dbReference type="ARBA" id="ARBA00012180"/>
    </source>
</evidence>
<evidence type="ECO:0000256" key="5">
    <source>
        <dbReference type="ARBA" id="ARBA00007383"/>
    </source>
</evidence>
<protein>
    <recommendedName>
        <fullName evidence="7 14">Ribonuclease HII</fullName>
        <shortName evidence="14">RNase HII</shortName>
        <ecNumber evidence="6 14">3.1.26.4</ecNumber>
    </recommendedName>
</protein>
<dbReference type="InterPro" id="IPR012337">
    <property type="entry name" value="RNaseH-like_sf"/>
</dbReference>
<dbReference type="OrthoDB" id="9803420at2"/>
<comment type="cofactor">
    <cofactor evidence="2">
        <name>Mg(2+)</name>
        <dbReference type="ChEBI" id="CHEBI:18420"/>
    </cofactor>
</comment>
<dbReference type="FunFam" id="3.30.420.10:FF:000006">
    <property type="entry name" value="Ribonuclease HII"/>
    <property type="match status" value="1"/>
</dbReference>
<evidence type="ECO:0000256" key="8">
    <source>
        <dbReference type="ARBA" id="ARBA00022490"/>
    </source>
</evidence>
<dbReference type="Proteomes" id="UP000051324">
    <property type="component" value="Unassembled WGS sequence"/>
</dbReference>
<dbReference type="NCBIfam" id="NF000595">
    <property type="entry name" value="PRK00015.1-3"/>
    <property type="match status" value="1"/>
</dbReference>
<dbReference type="InterPro" id="IPR024567">
    <property type="entry name" value="RNase_HII/HIII_dom"/>
</dbReference>
<dbReference type="SUPFAM" id="SSF53098">
    <property type="entry name" value="Ribonuclease H-like"/>
    <property type="match status" value="1"/>
</dbReference>
<dbReference type="Gene3D" id="3.30.420.10">
    <property type="entry name" value="Ribonuclease H-like superfamily/Ribonuclease H"/>
    <property type="match status" value="1"/>
</dbReference>